<evidence type="ECO:0000256" key="1">
    <source>
        <dbReference type="SAM" id="Phobius"/>
    </source>
</evidence>
<protein>
    <submittedName>
        <fullName evidence="2">DUF664 domain-containing protein</fullName>
    </submittedName>
</protein>
<dbReference type="InterPro" id="IPR034660">
    <property type="entry name" value="DinB/YfiT-like"/>
</dbReference>
<accession>A0A842ITQ9</accession>
<reference evidence="2" key="1">
    <citation type="submission" date="2020-08" db="EMBL/GenBank/DDBJ databases">
        <title>Winogradskyella ouciana sp. nov., isolated from the hadal seawater of the Mariana Trench.</title>
        <authorList>
            <person name="He X."/>
        </authorList>
    </citation>
    <scope>NUCLEOTIDE SEQUENCE [LARGE SCALE GENOMIC DNA]</scope>
    <source>
        <strain evidence="2">KCTC 52348</strain>
    </source>
</reference>
<dbReference type="SUPFAM" id="SSF109854">
    <property type="entry name" value="DinB/YfiT-like putative metalloenzymes"/>
    <property type="match status" value="1"/>
</dbReference>
<proteinExistence type="predicted"/>
<organism evidence="2 3">
    <name type="scientific">Winogradskyella flava</name>
    <dbReference type="NCBI Taxonomy" id="1884876"/>
    <lineage>
        <taxon>Bacteria</taxon>
        <taxon>Pseudomonadati</taxon>
        <taxon>Bacteroidota</taxon>
        <taxon>Flavobacteriia</taxon>
        <taxon>Flavobacteriales</taxon>
        <taxon>Flavobacteriaceae</taxon>
        <taxon>Winogradskyella</taxon>
    </lineage>
</organism>
<keyword evidence="3" id="KW-1185">Reference proteome</keyword>
<sequence length="200" mass="23254">MTSKIHDYIQNPKIDIRKTQVLPVLLILLLSTSTLFSQIEIKAPKGYSNDIGNMISMLDNLKGRVERIVRNLDQEGTDFLLDDNANSPGAIIYHLAATEAYYQVYTFEGRTFNVEEKKKWETALSLGDEARAEFKDKPISYYMDIFDDVRKKTKELLKTKDDKWFAETNDSMSNHWAWFHVMEHQANHMGQLAMITKRIK</sequence>
<dbReference type="InterPro" id="IPR007061">
    <property type="entry name" value="MST-like"/>
</dbReference>
<dbReference type="AlphaFoldDB" id="A0A842ITQ9"/>
<gene>
    <name evidence="2" type="ORF">H7F21_15765</name>
</gene>
<dbReference type="RefSeq" id="WP_185790278.1">
    <property type="nucleotide sequence ID" value="NZ_JACLCP010000006.1"/>
</dbReference>
<feature type="transmembrane region" description="Helical" evidence="1">
    <location>
        <begin position="21"/>
        <end position="39"/>
    </location>
</feature>
<name>A0A842ITQ9_9FLAO</name>
<keyword evidence="1" id="KW-0472">Membrane</keyword>
<dbReference type="EMBL" id="JACLCP010000006">
    <property type="protein sequence ID" value="MBC2846562.1"/>
    <property type="molecule type" value="Genomic_DNA"/>
</dbReference>
<keyword evidence="1" id="KW-0812">Transmembrane</keyword>
<evidence type="ECO:0000313" key="2">
    <source>
        <dbReference type="EMBL" id="MBC2846562.1"/>
    </source>
</evidence>
<dbReference type="Gene3D" id="1.20.120.450">
    <property type="entry name" value="dinb family like domain"/>
    <property type="match status" value="1"/>
</dbReference>
<dbReference type="Pfam" id="PF04978">
    <property type="entry name" value="MST"/>
    <property type="match status" value="1"/>
</dbReference>
<keyword evidence="1" id="KW-1133">Transmembrane helix</keyword>
<evidence type="ECO:0000313" key="3">
    <source>
        <dbReference type="Proteomes" id="UP000533900"/>
    </source>
</evidence>
<dbReference type="Proteomes" id="UP000533900">
    <property type="component" value="Unassembled WGS sequence"/>
</dbReference>
<comment type="caution">
    <text evidence="2">The sequence shown here is derived from an EMBL/GenBank/DDBJ whole genome shotgun (WGS) entry which is preliminary data.</text>
</comment>